<gene>
    <name evidence="1" type="ORF">POPTR_014G186733v4</name>
</gene>
<accession>A0ACC0S284</accession>
<dbReference type="EMBL" id="CM009303">
    <property type="protein sequence ID" value="KAI9382836.1"/>
    <property type="molecule type" value="Genomic_DNA"/>
</dbReference>
<dbReference type="Proteomes" id="UP000006729">
    <property type="component" value="Chromosome 14"/>
</dbReference>
<evidence type="ECO:0000313" key="2">
    <source>
        <dbReference type="Proteomes" id="UP000006729"/>
    </source>
</evidence>
<proteinExistence type="predicted"/>
<keyword evidence="2" id="KW-1185">Reference proteome</keyword>
<reference evidence="1 2" key="1">
    <citation type="journal article" date="2006" name="Science">
        <title>The genome of black cottonwood, Populus trichocarpa (Torr. &amp; Gray).</title>
        <authorList>
            <person name="Tuskan G.A."/>
            <person name="Difazio S."/>
            <person name="Jansson S."/>
            <person name="Bohlmann J."/>
            <person name="Grigoriev I."/>
            <person name="Hellsten U."/>
            <person name="Putnam N."/>
            <person name="Ralph S."/>
            <person name="Rombauts S."/>
            <person name="Salamov A."/>
            <person name="Schein J."/>
            <person name="Sterck L."/>
            <person name="Aerts A."/>
            <person name="Bhalerao R.R."/>
            <person name="Bhalerao R.P."/>
            <person name="Blaudez D."/>
            <person name="Boerjan W."/>
            <person name="Brun A."/>
            <person name="Brunner A."/>
            <person name="Busov V."/>
            <person name="Campbell M."/>
            <person name="Carlson J."/>
            <person name="Chalot M."/>
            <person name="Chapman J."/>
            <person name="Chen G.L."/>
            <person name="Cooper D."/>
            <person name="Coutinho P.M."/>
            <person name="Couturier J."/>
            <person name="Covert S."/>
            <person name="Cronk Q."/>
            <person name="Cunningham R."/>
            <person name="Davis J."/>
            <person name="Degroeve S."/>
            <person name="Dejardin A."/>
            <person name="Depamphilis C."/>
            <person name="Detter J."/>
            <person name="Dirks B."/>
            <person name="Dubchak I."/>
            <person name="Duplessis S."/>
            <person name="Ehlting J."/>
            <person name="Ellis B."/>
            <person name="Gendler K."/>
            <person name="Goodstein D."/>
            <person name="Gribskov M."/>
            <person name="Grimwood J."/>
            <person name="Groover A."/>
            <person name="Gunter L."/>
            <person name="Hamberger B."/>
            <person name="Heinze B."/>
            <person name="Helariutta Y."/>
            <person name="Henrissat B."/>
            <person name="Holligan D."/>
            <person name="Holt R."/>
            <person name="Huang W."/>
            <person name="Islam-Faridi N."/>
            <person name="Jones S."/>
            <person name="Jones-Rhoades M."/>
            <person name="Jorgensen R."/>
            <person name="Joshi C."/>
            <person name="Kangasjarvi J."/>
            <person name="Karlsson J."/>
            <person name="Kelleher C."/>
            <person name="Kirkpatrick R."/>
            <person name="Kirst M."/>
            <person name="Kohler A."/>
            <person name="Kalluri U."/>
            <person name="Larimer F."/>
            <person name="Leebens-Mack J."/>
            <person name="Leple J.C."/>
            <person name="Locascio P."/>
            <person name="Lou Y."/>
            <person name="Lucas S."/>
            <person name="Martin F."/>
            <person name="Montanini B."/>
            <person name="Napoli C."/>
            <person name="Nelson D.R."/>
            <person name="Nelson C."/>
            <person name="Nieminen K."/>
            <person name="Nilsson O."/>
            <person name="Pereda V."/>
            <person name="Peter G."/>
            <person name="Philippe R."/>
            <person name="Pilate G."/>
            <person name="Poliakov A."/>
            <person name="Razumovskaya J."/>
            <person name="Richardson P."/>
            <person name="Rinaldi C."/>
            <person name="Ritland K."/>
            <person name="Rouze P."/>
            <person name="Ryaboy D."/>
            <person name="Schmutz J."/>
            <person name="Schrader J."/>
            <person name="Segerman B."/>
            <person name="Shin H."/>
            <person name="Siddiqui A."/>
            <person name="Sterky F."/>
            <person name="Terry A."/>
            <person name="Tsai C.J."/>
            <person name="Uberbacher E."/>
            <person name="Unneberg P."/>
            <person name="Vahala J."/>
            <person name="Wall K."/>
            <person name="Wessler S."/>
            <person name="Yang G."/>
            <person name="Yin T."/>
            <person name="Douglas C."/>
            <person name="Marra M."/>
            <person name="Sandberg G."/>
            <person name="Van de Peer Y."/>
            <person name="Rokhsar D."/>
        </authorList>
    </citation>
    <scope>NUCLEOTIDE SEQUENCE [LARGE SCALE GENOMIC DNA]</scope>
    <source>
        <strain evidence="2">cv. Nisqually</strain>
    </source>
</reference>
<evidence type="ECO:0000313" key="1">
    <source>
        <dbReference type="EMBL" id="KAI9382836.1"/>
    </source>
</evidence>
<organism evidence="1 2">
    <name type="scientific">Populus trichocarpa</name>
    <name type="common">Western balsam poplar</name>
    <name type="synonym">Populus balsamifera subsp. trichocarpa</name>
    <dbReference type="NCBI Taxonomy" id="3694"/>
    <lineage>
        <taxon>Eukaryota</taxon>
        <taxon>Viridiplantae</taxon>
        <taxon>Streptophyta</taxon>
        <taxon>Embryophyta</taxon>
        <taxon>Tracheophyta</taxon>
        <taxon>Spermatophyta</taxon>
        <taxon>Magnoliopsida</taxon>
        <taxon>eudicotyledons</taxon>
        <taxon>Gunneridae</taxon>
        <taxon>Pentapetalae</taxon>
        <taxon>rosids</taxon>
        <taxon>fabids</taxon>
        <taxon>Malpighiales</taxon>
        <taxon>Salicaceae</taxon>
        <taxon>Saliceae</taxon>
        <taxon>Populus</taxon>
    </lineage>
</organism>
<name>A0ACC0S284_POPTR</name>
<protein>
    <submittedName>
        <fullName evidence="1">Uncharacterized protein</fullName>
    </submittedName>
</protein>
<sequence>MKLSSSKVAFMQKFLLKNWKFVSNAEIANTARIVLLWNPSTISIEVINLSAQGIHVVINNMVTRYCFTATFVYGYNIISARRALWEDLKRWCPSSPWIVLGDFNSILSQDDKHDKHNGEPVSSYEVPDFRECCADLGLADLNATGCHFTWSNGSVWSKIDRVMVNPLWFSSQMQTHVHFCTLGAFSDHSPTSIKIGLRPLPGKRNLKFFNMWAAHSNFMELITNN</sequence>
<comment type="caution">
    <text evidence="1">The sequence shown here is derived from an EMBL/GenBank/DDBJ whole genome shotgun (WGS) entry which is preliminary data.</text>
</comment>